<evidence type="ECO:0000313" key="2">
    <source>
        <dbReference type="EMBL" id="AEX62791.1"/>
    </source>
</evidence>
<accession>H2EEG8</accession>
<dbReference type="EMBL" id="JN885998">
    <property type="protein sequence ID" value="AEX62791.1"/>
    <property type="molecule type" value="Genomic_DNA"/>
</dbReference>
<name>H2EEG8_9VIRU</name>
<protein>
    <submittedName>
        <fullName evidence="2">Uncharacterized protein</fullName>
    </submittedName>
</protein>
<feature type="compositionally biased region" description="Polar residues" evidence="1">
    <location>
        <begin position="495"/>
        <end position="509"/>
    </location>
</feature>
<organism evidence="2">
    <name type="scientific">Moumouvirus sp. 'Monve'</name>
    <dbReference type="NCBI Taxonomy" id="1128131"/>
    <lineage>
        <taxon>Viruses</taxon>
        <taxon>Varidnaviria</taxon>
        <taxon>Bamfordvirae</taxon>
        <taxon>Nucleocytoviricota</taxon>
        <taxon>Megaviricetes</taxon>
        <taxon>Imitervirales</taxon>
        <taxon>Mimiviridae</taxon>
        <taxon>Megamimivirinae</taxon>
        <taxon>Moumouvirus</taxon>
    </lineage>
</organism>
<feature type="compositionally biased region" description="Polar residues" evidence="1">
    <location>
        <begin position="400"/>
        <end position="412"/>
    </location>
</feature>
<feature type="region of interest" description="Disordered" evidence="1">
    <location>
        <begin position="396"/>
        <end position="526"/>
    </location>
</feature>
<reference evidence="2" key="1">
    <citation type="submission" date="2011-10" db="EMBL/GenBank/DDBJ databases">
        <title>Provirophages and transpovirons: unique mobilome of giant viruses.</title>
        <authorList>
            <person name="Desnues C."/>
            <person name="LaScola B."/>
            <person name="Yutin N."/>
            <person name="Fournous G."/>
            <person name="Koonin E."/>
            <person name="Raoult D."/>
        </authorList>
    </citation>
    <scope>NUCLEOTIDE SEQUENCE</scope>
    <source>
        <strain evidence="2">Mv13-mv</strain>
    </source>
</reference>
<gene>
    <name evidence="2" type="ORF">mv_R586</name>
</gene>
<evidence type="ECO:0000256" key="1">
    <source>
        <dbReference type="SAM" id="MobiDB-lite"/>
    </source>
</evidence>
<feature type="compositionally biased region" description="Low complexity" evidence="1">
    <location>
        <begin position="510"/>
        <end position="522"/>
    </location>
</feature>
<sequence length="758" mass="87192">MSDQNYNNKIYNPDELIADVYETIYGKQSYEIPFIDLKNADLNRFKMSDYDLDIIFNKIIYSGTYPTGIVINGQNINEIHFKRLGETWASTIRIVPYLDVNRINDKSDPVNVNQIMKTVLSELVVTDKTTNILLPIINVDVTGADLSTRDIVNEYIDNNKFYSIEITEKYYKLTDLDNFFKNYPIEPKVLKSIIYQAVDVLYQIGLIYPMFRYNQFIPDKINCYLKKTGDVIVPELKLSYFYLSNIKNLIENDYISNLEIPFIDSQYSDLYQLLNYMWNNVWVDIQKYPEIVKIFDVILPEKIRSKESYLTQEIWDRLSDDEKFNLTPRNIKNNGLFTSKDSLLNTTFMSQNNDELSGGQETDNDLTFQESEIYFPNQNSQNDDIDILDEEYNDDLHTLGSLTDPNELRTITSRQSNSSNRNESRDKRQNNLNKKYYHNHIDNMRGKRSNTRYDDDDSDRLNNTNQEYTEDRTPTNSSKLISVSDVDSDIKKSNRNNYTRQSRISDTSSNNNNNNNNNNGNNRKNKAYRGKRQIINQHASGIISDRNLATLGLANNNMMNNASNISSGTQGVQMFDNYPTTFDGQGTRVNSIGSLLGVTPNEMLRPNNTNYSQISQQLSRQFQTDPSQQQYTPYGNQMLMSNMVPNNLNQLQMPMQNPMAQNPMAQNPMAQNPMAPNPMAQNIFAQGMTPMTGMLPNQQENDILARYLSAANQVPGQSMSNIDPNLLSSLMQQTSQTPYLAQTGGANNNNNKNFFFGK</sequence>
<proteinExistence type="predicted"/>